<organism evidence="2">
    <name type="scientific">Lygus hesperus</name>
    <name type="common">Western plant bug</name>
    <dbReference type="NCBI Taxonomy" id="30085"/>
    <lineage>
        <taxon>Eukaryota</taxon>
        <taxon>Metazoa</taxon>
        <taxon>Ecdysozoa</taxon>
        <taxon>Arthropoda</taxon>
        <taxon>Hexapoda</taxon>
        <taxon>Insecta</taxon>
        <taxon>Pterygota</taxon>
        <taxon>Neoptera</taxon>
        <taxon>Paraneoptera</taxon>
        <taxon>Hemiptera</taxon>
        <taxon>Heteroptera</taxon>
        <taxon>Panheteroptera</taxon>
        <taxon>Cimicomorpha</taxon>
        <taxon>Miridae</taxon>
        <taxon>Mirini</taxon>
        <taxon>Lygus</taxon>
    </lineage>
</organism>
<reference evidence="2" key="2">
    <citation type="submission" date="2014-07" db="EMBL/GenBank/DDBJ databases">
        <authorList>
            <person name="Hull J."/>
        </authorList>
    </citation>
    <scope>NUCLEOTIDE SEQUENCE</scope>
</reference>
<feature type="region of interest" description="Disordered" evidence="1">
    <location>
        <begin position="74"/>
        <end position="102"/>
    </location>
</feature>
<accession>A0A0A9XNV8</accession>
<dbReference type="Pfam" id="PF14223">
    <property type="entry name" value="Retrotran_gag_2"/>
    <property type="match status" value="1"/>
</dbReference>
<sequence length="102" mass="11563">DGRSDLATHISTLESLAFRINVLQNNSIDDDALISKVLTTLPRGYDHFISAWESTTKTDQTLTNLTTRLLAEESRKTKRDDKPDISVAFQATHNKKKNTFNR</sequence>
<protein>
    <submittedName>
        <fullName evidence="2">Copia protein</fullName>
    </submittedName>
</protein>
<dbReference type="AlphaFoldDB" id="A0A0A9XNV8"/>
<dbReference type="EMBL" id="GBHO01024809">
    <property type="protein sequence ID" value="JAG18795.1"/>
    <property type="molecule type" value="Transcribed_RNA"/>
</dbReference>
<evidence type="ECO:0000313" key="2">
    <source>
        <dbReference type="EMBL" id="JAG18795.1"/>
    </source>
</evidence>
<reference evidence="2" key="1">
    <citation type="journal article" date="2014" name="PLoS ONE">
        <title>Transcriptome-Based Identification of ABC Transporters in the Western Tarnished Plant Bug Lygus hesperus.</title>
        <authorList>
            <person name="Hull J.J."/>
            <person name="Chaney K."/>
            <person name="Geib S.M."/>
            <person name="Fabrick J.A."/>
            <person name="Brent C.S."/>
            <person name="Walsh D."/>
            <person name="Lavine L.C."/>
        </authorList>
    </citation>
    <scope>NUCLEOTIDE SEQUENCE</scope>
</reference>
<name>A0A0A9XNV8_LYGHE</name>
<feature type="compositionally biased region" description="Basic residues" evidence="1">
    <location>
        <begin position="93"/>
        <end position="102"/>
    </location>
</feature>
<gene>
    <name evidence="2" type="primary">GIP_89</name>
    <name evidence="2" type="ORF">CM83_9149</name>
</gene>
<feature type="compositionally biased region" description="Basic and acidic residues" evidence="1">
    <location>
        <begin position="74"/>
        <end position="84"/>
    </location>
</feature>
<proteinExistence type="predicted"/>
<feature type="non-terminal residue" evidence="2">
    <location>
        <position position="1"/>
    </location>
</feature>
<evidence type="ECO:0000256" key="1">
    <source>
        <dbReference type="SAM" id="MobiDB-lite"/>
    </source>
</evidence>
<feature type="non-terminal residue" evidence="2">
    <location>
        <position position="102"/>
    </location>
</feature>